<dbReference type="AlphaFoldDB" id="A0A0M1N256"/>
<dbReference type="Proteomes" id="UP000036932">
    <property type="component" value="Unassembled WGS sequence"/>
</dbReference>
<accession>A0A0M1N256</accession>
<name>A0A0M1N256_9BACL</name>
<proteinExistence type="predicted"/>
<gene>
    <name evidence="1" type="ORF">AM231_26760</name>
</gene>
<evidence type="ECO:0000313" key="2">
    <source>
        <dbReference type="Proteomes" id="UP000036932"/>
    </source>
</evidence>
<protein>
    <submittedName>
        <fullName evidence="1">Uncharacterized protein</fullName>
    </submittedName>
</protein>
<comment type="caution">
    <text evidence="1">The sequence shown here is derived from an EMBL/GenBank/DDBJ whole genome shotgun (WGS) entry which is preliminary data.</text>
</comment>
<organism evidence="1 2">
    <name type="scientific">Paenibacillus solani</name>
    <dbReference type="NCBI Taxonomy" id="1705565"/>
    <lineage>
        <taxon>Bacteria</taxon>
        <taxon>Bacillati</taxon>
        <taxon>Bacillota</taxon>
        <taxon>Bacilli</taxon>
        <taxon>Bacillales</taxon>
        <taxon>Paenibacillaceae</taxon>
        <taxon>Paenibacillus</taxon>
    </lineage>
</organism>
<dbReference type="RefSeq" id="WP_054405367.1">
    <property type="nucleotide sequence ID" value="NZ_LIUT01000008.1"/>
</dbReference>
<dbReference type="PATRIC" id="fig|1705565.3.peg.1569"/>
<evidence type="ECO:0000313" key="1">
    <source>
        <dbReference type="EMBL" id="KOR76228.1"/>
    </source>
</evidence>
<sequence>MKIMETPFFAAWSHCSHTPQESPSIVKAYMFGQAVLAALIFVRRVTVTAFENRYIEAVNKNFLPLKVSSDILGFRKFPLFSEIFGNHFKLLSLGDQLRYTVKDIASNKKVTK</sequence>
<reference evidence="2" key="1">
    <citation type="submission" date="2015-08" db="EMBL/GenBank/DDBJ databases">
        <title>Genome sequencing project for genomic taxonomy and phylogenomics of Bacillus-like bacteria.</title>
        <authorList>
            <person name="Liu B."/>
            <person name="Wang J."/>
            <person name="Zhu Y."/>
            <person name="Liu G."/>
            <person name="Chen Q."/>
            <person name="Chen Z."/>
            <person name="Lan J."/>
            <person name="Che J."/>
            <person name="Ge C."/>
            <person name="Shi H."/>
            <person name="Pan Z."/>
            <person name="Liu X."/>
        </authorList>
    </citation>
    <scope>NUCLEOTIDE SEQUENCE [LARGE SCALE GENOMIC DNA]</scope>
    <source>
        <strain evidence="2">FJAT-22460</strain>
    </source>
</reference>
<keyword evidence="2" id="KW-1185">Reference proteome</keyword>
<dbReference type="EMBL" id="LIUT01000008">
    <property type="protein sequence ID" value="KOR76228.1"/>
    <property type="molecule type" value="Genomic_DNA"/>
</dbReference>